<dbReference type="Gene3D" id="2.60.40.10">
    <property type="entry name" value="Immunoglobulins"/>
    <property type="match status" value="1"/>
</dbReference>
<organism evidence="3">
    <name type="scientific">candidate division WOR-3 bacterium</name>
    <dbReference type="NCBI Taxonomy" id="2052148"/>
    <lineage>
        <taxon>Bacteria</taxon>
        <taxon>Bacteria division WOR-3</taxon>
    </lineage>
</organism>
<dbReference type="InterPro" id="IPR036249">
    <property type="entry name" value="Thioredoxin-like_sf"/>
</dbReference>
<feature type="domain" description="Thioredoxin" evidence="1">
    <location>
        <begin position="1"/>
        <end position="121"/>
    </location>
</feature>
<evidence type="ECO:0000259" key="1">
    <source>
        <dbReference type="PROSITE" id="PS51352"/>
    </source>
</evidence>
<proteinExistence type="predicted"/>
<dbReference type="SUPFAM" id="SSF52833">
    <property type="entry name" value="Thioredoxin-like"/>
    <property type="match status" value="1"/>
</dbReference>
<dbReference type="EMBL" id="DSZH01000089">
    <property type="protein sequence ID" value="HGU47306.1"/>
    <property type="molecule type" value="Genomic_DNA"/>
</dbReference>
<dbReference type="EMBL" id="DTBX01000058">
    <property type="protein sequence ID" value="HGQ55148.1"/>
    <property type="molecule type" value="Genomic_DNA"/>
</dbReference>
<reference evidence="3" key="1">
    <citation type="journal article" date="2020" name="mSystems">
        <title>Genome- and Community-Level Interaction Insights into Carbon Utilization and Element Cycling Functions of Hydrothermarchaeota in Hydrothermal Sediment.</title>
        <authorList>
            <person name="Zhou Z."/>
            <person name="Liu Y."/>
            <person name="Xu W."/>
            <person name="Pan J."/>
            <person name="Luo Z.H."/>
            <person name="Li M."/>
        </authorList>
    </citation>
    <scope>NUCLEOTIDE SEQUENCE [LARGE SCALE GENOMIC DNA]</scope>
    <source>
        <strain evidence="3">SpSt-594</strain>
        <strain evidence="2">SpSt-655</strain>
    </source>
</reference>
<name>A0A7C4VYW7_UNCW3</name>
<accession>A0A7C4VYW7</accession>
<gene>
    <name evidence="3" type="ORF">ENT60_01930</name>
    <name evidence="2" type="ORF">ENU28_01625</name>
</gene>
<dbReference type="PROSITE" id="PS51352">
    <property type="entry name" value="THIOREDOXIN_2"/>
    <property type="match status" value="1"/>
</dbReference>
<dbReference type="InterPro" id="IPR013766">
    <property type="entry name" value="Thioredoxin_domain"/>
</dbReference>
<evidence type="ECO:0000313" key="3">
    <source>
        <dbReference type="EMBL" id="HGU47306.1"/>
    </source>
</evidence>
<sequence>MRKLFSIFIILFFLISFKGFSQQRVVIAEEFTGTWCPYCPGAQMGLRNLKQEVGDLVAIIAYHLSDPFSIPEASARQSYYGVTGIPTVIFDGVLRRVGGYPNQPVYYRDLFDQRIIVAPLVDINLRVLNYNRNTGMGQVEVTVTNLTSFVEGYLRCAAVGKETLYYWQNQDHLYDVCLDMFPNDASGQYLSLQMGQSFCDTYDFTIPYGWRERECSIVAFFQDNSSQEIHNGKEVDIPLMAIKEGRTDNLKTTPKLERIFDIGGREVKRFNSYGVYFLKYNDNSLKKVIIMK</sequence>
<evidence type="ECO:0000313" key="2">
    <source>
        <dbReference type="EMBL" id="HGQ55148.1"/>
    </source>
</evidence>
<dbReference type="Gene3D" id="3.40.30.10">
    <property type="entry name" value="Glutaredoxin"/>
    <property type="match status" value="1"/>
</dbReference>
<dbReference type="InterPro" id="IPR013783">
    <property type="entry name" value="Ig-like_fold"/>
</dbReference>
<protein>
    <recommendedName>
        <fullName evidence="1">Thioredoxin domain-containing protein</fullName>
    </recommendedName>
</protein>
<comment type="caution">
    <text evidence="3">The sequence shown here is derived from an EMBL/GenBank/DDBJ whole genome shotgun (WGS) entry which is preliminary data.</text>
</comment>
<dbReference type="AlphaFoldDB" id="A0A7C4VYW7"/>